<evidence type="ECO:0000256" key="5">
    <source>
        <dbReference type="ARBA" id="ARBA00023176"/>
    </source>
</evidence>
<protein>
    <recommendedName>
        <fullName evidence="7">Clathrin light chain</fullName>
    </recommendedName>
</protein>
<dbReference type="GO" id="GO:0006886">
    <property type="term" value="P:intracellular protein transport"/>
    <property type="evidence" value="ECO:0007669"/>
    <property type="project" value="InterPro"/>
</dbReference>
<dbReference type="GO" id="GO:0005198">
    <property type="term" value="F:structural molecule activity"/>
    <property type="evidence" value="ECO:0007669"/>
    <property type="project" value="InterPro"/>
</dbReference>
<comment type="similarity">
    <text evidence="3 7">Belongs to the clathrin light chain family.</text>
</comment>
<reference evidence="11" key="1">
    <citation type="journal article" date="2019" name="Nat. Commun.">
        <title>The genome of broomcorn millet.</title>
        <authorList>
            <person name="Zou C."/>
            <person name="Miki D."/>
            <person name="Li D."/>
            <person name="Tang Q."/>
            <person name="Xiao L."/>
            <person name="Rajput S."/>
            <person name="Deng P."/>
            <person name="Jia W."/>
            <person name="Huang R."/>
            <person name="Zhang M."/>
            <person name="Sun Y."/>
            <person name="Hu J."/>
            <person name="Fu X."/>
            <person name="Schnable P.S."/>
            <person name="Li F."/>
            <person name="Zhang H."/>
            <person name="Feng B."/>
            <person name="Zhu X."/>
            <person name="Liu R."/>
            <person name="Schnable J.C."/>
            <person name="Zhu J.-K."/>
            <person name="Zhang H."/>
        </authorList>
    </citation>
    <scope>NUCLEOTIDE SEQUENCE [LARGE SCALE GENOMIC DNA]</scope>
</reference>
<feature type="compositionally biased region" description="Pro residues" evidence="9">
    <location>
        <begin position="306"/>
        <end position="316"/>
    </location>
</feature>
<dbReference type="STRING" id="4540.A0A3L6Q910"/>
<keyword evidence="11" id="KW-1185">Reference proteome</keyword>
<evidence type="ECO:0000313" key="10">
    <source>
        <dbReference type="EMBL" id="RLM75099.1"/>
    </source>
</evidence>
<evidence type="ECO:0000256" key="6">
    <source>
        <dbReference type="ARBA" id="ARBA00023329"/>
    </source>
</evidence>
<sequence length="379" mass="41121">MTDQIIFVTGHANLKQFINQQPGGPSKAKRTHPDHTRARTRTGAPPPRDTSPPGRRRPKPPRLPSTMASFFADDGADELPRTTSHPFDADDFGSADPAAAGGDDAGGYGGYASFADGGVEEVEEEITVESDGVPIRHVSGGYSPSPFSPDLEPNGDDGPILPPPTEMGREEGFLLREWRRQNAIELEKKEQKEKELRAQIIAEAEEFKIAFYEKRIQNCETNKVHNREREKIFVAGQEKFHASADKQYWKSISELIPHEIATIEKRGKKDKDKKPSITVIQGPKPGKPTDLSRMRQILVKLKHAPPPHMLQPPPAPAAKEGAKDGAKEGAKDGAKEGAKDGAKEGAAAPANGTKQPAESKETPANGPSEAEKEHPAASE</sequence>
<evidence type="ECO:0000256" key="2">
    <source>
        <dbReference type="ARBA" id="ARBA00004180"/>
    </source>
</evidence>
<comment type="caution">
    <text evidence="10">The sequence shown here is derived from an EMBL/GenBank/DDBJ whole genome shotgun (WGS) entry which is preliminary data.</text>
</comment>
<keyword evidence="4 7" id="KW-0472">Membrane</keyword>
<dbReference type="InterPro" id="IPR000996">
    <property type="entry name" value="Clathrin_L-chain"/>
</dbReference>
<dbReference type="PANTHER" id="PTHR10639:SF42">
    <property type="entry name" value="CLATHRIN LIGHT CHAIN 1"/>
    <property type="match status" value="1"/>
</dbReference>
<dbReference type="PANTHER" id="PTHR10639">
    <property type="entry name" value="CLATHRIN LIGHT CHAIN"/>
    <property type="match status" value="1"/>
</dbReference>
<comment type="subcellular location">
    <subcellularLocation>
        <location evidence="2 7">Cytoplasmic vesicle membrane</location>
        <topology evidence="2 7">Peripheral membrane protein</topology>
        <orientation evidence="2 7">Cytoplasmic side</orientation>
    </subcellularLocation>
    <subcellularLocation>
        <location evidence="7">Membrane</location>
        <location evidence="7">Coated pit</location>
        <topology evidence="7">Peripheral membrane protein</topology>
        <orientation evidence="7">Cytoplasmic side</orientation>
    </subcellularLocation>
    <text evidence="7">Cytoplasmic face of coated pits and vesicles.</text>
</comment>
<accession>A0A3L6Q910</accession>
<evidence type="ECO:0000256" key="4">
    <source>
        <dbReference type="ARBA" id="ARBA00023136"/>
    </source>
</evidence>
<dbReference type="Pfam" id="PF01086">
    <property type="entry name" value="Clathrin_lg_ch"/>
    <property type="match status" value="1"/>
</dbReference>
<evidence type="ECO:0000313" key="11">
    <source>
        <dbReference type="Proteomes" id="UP000275267"/>
    </source>
</evidence>
<dbReference type="EMBL" id="PQIB02000013">
    <property type="protein sequence ID" value="RLM75099.1"/>
    <property type="molecule type" value="Genomic_DNA"/>
</dbReference>
<keyword evidence="8" id="KW-0175">Coiled coil</keyword>
<feature type="coiled-coil region" evidence="8">
    <location>
        <begin position="175"/>
        <end position="222"/>
    </location>
</feature>
<feature type="compositionally biased region" description="Basic and acidic residues" evidence="9">
    <location>
        <begin position="320"/>
        <end position="343"/>
    </location>
</feature>
<dbReference type="AlphaFoldDB" id="A0A3L6Q910"/>
<keyword evidence="6 7" id="KW-0968">Cytoplasmic vesicle</keyword>
<keyword evidence="5 7" id="KW-0168">Coated pit</keyword>
<organism evidence="10 11">
    <name type="scientific">Panicum miliaceum</name>
    <name type="common">Proso millet</name>
    <name type="synonym">Broomcorn millet</name>
    <dbReference type="NCBI Taxonomy" id="4540"/>
    <lineage>
        <taxon>Eukaryota</taxon>
        <taxon>Viridiplantae</taxon>
        <taxon>Streptophyta</taxon>
        <taxon>Embryophyta</taxon>
        <taxon>Tracheophyta</taxon>
        <taxon>Spermatophyta</taxon>
        <taxon>Magnoliopsida</taxon>
        <taxon>Liliopsida</taxon>
        <taxon>Poales</taxon>
        <taxon>Poaceae</taxon>
        <taxon>PACMAD clade</taxon>
        <taxon>Panicoideae</taxon>
        <taxon>Panicodae</taxon>
        <taxon>Paniceae</taxon>
        <taxon>Panicinae</taxon>
        <taxon>Panicum</taxon>
        <taxon>Panicum sect. Panicum</taxon>
    </lineage>
</organism>
<feature type="compositionally biased region" description="Low complexity" evidence="9">
    <location>
        <begin position="92"/>
        <end position="102"/>
    </location>
</feature>
<feature type="compositionally biased region" description="Basic and acidic residues" evidence="9">
    <location>
        <begin position="369"/>
        <end position="379"/>
    </location>
</feature>
<evidence type="ECO:0000256" key="9">
    <source>
        <dbReference type="SAM" id="MobiDB-lite"/>
    </source>
</evidence>
<name>A0A3L6Q910_PANMI</name>
<dbReference type="GO" id="GO:0030132">
    <property type="term" value="C:clathrin coat of coated pit"/>
    <property type="evidence" value="ECO:0007669"/>
    <property type="project" value="InterPro"/>
</dbReference>
<gene>
    <name evidence="10" type="ORF">C2845_PM15G26180</name>
</gene>
<proteinExistence type="inferred from homology"/>
<dbReference type="OrthoDB" id="782264at2759"/>
<evidence type="ECO:0000256" key="1">
    <source>
        <dbReference type="ARBA" id="ARBA00003913"/>
    </source>
</evidence>
<feature type="region of interest" description="Disordered" evidence="9">
    <location>
        <begin position="263"/>
        <end position="379"/>
    </location>
</feature>
<evidence type="ECO:0000256" key="3">
    <source>
        <dbReference type="ARBA" id="ARBA00005263"/>
    </source>
</evidence>
<dbReference type="Proteomes" id="UP000275267">
    <property type="component" value="Unassembled WGS sequence"/>
</dbReference>
<evidence type="ECO:0000256" key="7">
    <source>
        <dbReference type="RuleBase" id="RU363137"/>
    </source>
</evidence>
<feature type="compositionally biased region" description="Basic and acidic residues" evidence="9">
    <location>
        <begin position="263"/>
        <end position="275"/>
    </location>
</feature>
<feature type="region of interest" description="Disordered" evidence="9">
    <location>
        <begin position="16"/>
        <end position="168"/>
    </location>
</feature>
<dbReference type="GO" id="GO:0030130">
    <property type="term" value="C:clathrin coat of trans-Golgi network vesicle"/>
    <property type="evidence" value="ECO:0007669"/>
    <property type="project" value="InterPro"/>
</dbReference>
<evidence type="ECO:0000256" key="8">
    <source>
        <dbReference type="SAM" id="Coils"/>
    </source>
</evidence>
<dbReference type="GO" id="GO:0032050">
    <property type="term" value="F:clathrin heavy chain binding"/>
    <property type="evidence" value="ECO:0007669"/>
    <property type="project" value="TreeGrafter"/>
</dbReference>
<dbReference type="GO" id="GO:0072583">
    <property type="term" value="P:clathrin-dependent endocytosis"/>
    <property type="evidence" value="ECO:0007669"/>
    <property type="project" value="TreeGrafter"/>
</dbReference>
<feature type="compositionally biased region" description="Acidic residues" evidence="9">
    <location>
        <begin position="118"/>
        <end position="128"/>
    </location>
</feature>
<comment type="function">
    <text evidence="1 7">Clathrin is the major protein of the polyhedral coat of coated pits and vesicles.</text>
</comment>